<feature type="chain" id="PRO_5039080159" evidence="3">
    <location>
        <begin position="24"/>
        <end position="314"/>
    </location>
</feature>
<evidence type="ECO:0000313" key="4">
    <source>
        <dbReference type="EMBL" id="PMD06099.1"/>
    </source>
</evidence>
<dbReference type="PANTHER" id="PTHR35841">
    <property type="entry name" value="PHOSPHONATES-BINDING PERIPLASMIC PROTEIN"/>
    <property type="match status" value="1"/>
</dbReference>
<dbReference type="GO" id="GO:0055085">
    <property type="term" value="P:transmembrane transport"/>
    <property type="evidence" value="ECO:0007669"/>
    <property type="project" value="InterPro"/>
</dbReference>
<dbReference type="CDD" id="cd01071">
    <property type="entry name" value="PBP2_PhnD_like"/>
    <property type="match status" value="1"/>
</dbReference>
<evidence type="ECO:0000256" key="1">
    <source>
        <dbReference type="ARBA" id="ARBA00007162"/>
    </source>
</evidence>
<evidence type="ECO:0000313" key="5">
    <source>
        <dbReference type="Proteomes" id="UP000235598"/>
    </source>
</evidence>
<accession>A0A2N6VPT2</accession>
<dbReference type="NCBIfam" id="TIGR01098">
    <property type="entry name" value="3A0109s03R"/>
    <property type="match status" value="1"/>
</dbReference>
<dbReference type="EMBL" id="PNHK01000001">
    <property type="protein sequence ID" value="PMD06099.1"/>
    <property type="molecule type" value="Genomic_DNA"/>
</dbReference>
<dbReference type="OrthoDB" id="9764656at2"/>
<dbReference type="SUPFAM" id="SSF53850">
    <property type="entry name" value="Periplasmic binding protein-like II"/>
    <property type="match status" value="1"/>
</dbReference>
<protein>
    <submittedName>
        <fullName evidence="4">Phosphate starvation-inducible protein PhoH</fullName>
    </submittedName>
</protein>
<sequence length="314" mass="33130">MFLSTIKKVILSVIGATLALTLAACGGSSNEKKNPEWPDTITFASIPSESSTTLAKSFETTVKMLEKELGLKVEVQEVTSYAAVIEALRAGQVGIGALGPFSYVVAADGDAGVKPVGAVAESPDAKPSYTSLGITKANSQIASLKDFKGKKICFVDPTSTSGFLFPSAGLLQEGIDPDSKDITKVMAGGHDSSALSVADGTCDAGFVSDPTMKTLIEKGQIDKNAVKTVWTSEEIPGSPVVVSTQLPDDLQEEVTRVFREKINKPAMVEDGICDSEENCVLPEEGAYGYVPVEDNLYDGIRKVCDITQSESCVK</sequence>
<dbReference type="GO" id="GO:0043190">
    <property type="term" value="C:ATP-binding cassette (ABC) transporter complex"/>
    <property type="evidence" value="ECO:0007669"/>
    <property type="project" value="InterPro"/>
</dbReference>
<evidence type="ECO:0000256" key="2">
    <source>
        <dbReference type="ARBA" id="ARBA00022729"/>
    </source>
</evidence>
<gene>
    <name evidence="4" type="ORF">CJ199_01500</name>
</gene>
<name>A0A2N6VPT2_9MICO</name>
<dbReference type="Pfam" id="PF12974">
    <property type="entry name" value="Phosphonate-bd"/>
    <property type="match status" value="1"/>
</dbReference>
<dbReference type="Proteomes" id="UP000235598">
    <property type="component" value="Unassembled WGS sequence"/>
</dbReference>
<evidence type="ECO:0000256" key="3">
    <source>
        <dbReference type="SAM" id="SignalP"/>
    </source>
</evidence>
<dbReference type="RefSeq" id="WP_102237754.1">
    <property type="nucleotide sequence ID" value="NZ_PNHK01000001.1"/>
</dbReference>
<dbReference type="AlphaFoldDB" id="A0A2N6VPT2"/>
<comment type="caution">
    <text evidence="4">The sequence shown here is derived from an EMBL/GenBank/DDBJ whole genome shotgun (WGS) entry which is preliminary data.</text>
</comment>
<dbReference type="Gene3D" id="3.40.190.10">
    <property type="entry name" value="Periplasmic binding protein-like II"/>
    <property type="match status" value="2"/>
</dbReference>
<dbReference type="PROSITE" id="PS51257">
    <property type="entry name" value="PROKAR_LIPOPROTEIN"/>
    <property type="match status" value="1"/>
</dbReference>
<keyword evidence="2 3" id="KW-0732">Signal</keyword>
<feature type="signal peptide" evidence="3">
    <location>
        <begin position="1"/>
        <end position="23"/>
    </location>
</feature>
<dbReference type="InterPro" id="IPR005770">
    <property type="entry name" value="PhnD"/>
</dbReference>
<organism evidence="4 5">
    <name type="scientific">Brevibacterium paucivorans</name>
    <dbReference type="NCBI Taxonomy" id="170994"/>
    <lineage>
        <taxon>Bacteria</taxon>
        <taxon>Bacillati</taxon>
        <taxon>Actinomycetota</taxon>
        <taxon>Actinomycetes</taxon>
        <taxon>Micrococcales</taxon>
        <taxon>Brevibacteriaceae</taxon>
        <taxon>Brevibacterium</taxon>
    </lineage>
</organism>
<comment type="similarity">
    <text evidence="1">Belongs to the phosphate/phosphite/phosphonate binding protein family.</text>
</comment>
<dbReference type="PANTHER" id="PTHR35841:SF1">
    <property type="entry name" value="PHOSPHONATES-BINDING PERIPLASMIC PROTEIN"/>
    <property type="match status" value="1"/>
</dbReference>
<reference evidence="4 5" key="1">
    <citation type="submission" date="2017-09" db="EMBL/GenBank/DDBJ databases">
        <title>Bacterial strain isolated from the female urinary microbiota.</title>
        <authorList>
            <person name="Thomas-White K."/>
            <person name="Kumar N."/>
            <person name="Forster S."/>
            <person name="Putonti C."/>
            <person name="Lawley T."/>
            <person name="Wolfe A.J."/>
        </authorList>
    </citation>
    <scope>NUCLEOTIDE SEQUENCE [LARGE SCALE GENOMIC DNA]</scope>
    <source>
        <strain evidence="4 5">UMB1301</strain>
    </source>
</reference>
<proteinExistence type="inferred from homology"/>